<reference evidence="4 5" key="1">
    <citation type="journal article" date="2008" name="Nature">
        <title>The genome of the choanoflagellate Monosiga brevicollis and the origin of metazoans.</title>
        <authorList>
            <consortium name="JGI Sequencing"/>
            <person name="King N."/>
            <person name="Westbrook M.J."/>
            <person name="Young S.L."/>
            <person name="Kuo A."/>
            <person name="Abedin M."/>
            <person name="Chapman J."/>
            <person name="Fairclough S."/>
            <person name="Hellsten U."/>
            <person name="Isogai Y."/>
            <person name="Letunic I."/>
            <person name="Marr M."/>
            <person name="Pincus D."/>
            <person name="Putnam N."/>
            <person name="Rokas A."/>
            <person name="Wright K.J."/>
            <person name="Zuzow R."/>
            <person name="Dirks W."/>
            <person name="Good M."/>
            <person name="Goodstein D."/>
            <person name="Lemons D."/>
            <person name="Li W."/>
            <person name="Lyons J.B."/>
            <person name="Morris A."/>
            <person name="Nichols S."/>
            <person name="Richter D.J."/>
            <person name="Salamov A."/>
            <person name="Bork P."/>
            <person name="Lim W.A."/>
            <person name="Manning G."/>
            <person name="Miller W.T."/>
            <person name="McGinnis W."/>
            <person name="Shapiro H."/>
            <person name="Tjian R."/>
            <person name="Grigoriev I.V."/>
            <person name="Rokhsar D."/>
        </authorList>
    </citation>
    <scope>NUCLEOTIDE SEQUENCE [LARGE SCALE GENOMIC DNA]</scope>
    <source>
        <strain evidence="5">MX1 / ATCC 50154</strain>
    </source>
</reference>
<dbReference type="InParanoid" id="A9V3T9"/>
<feature type="chain" id="PRO_5002745244" description="DUF4038 domain-containing protein" evidence="1">
    <location>
        <begin position="21"/>
        <end position="718"/>
    </location>
</feature>
<dbReference type="Pfam" id="PF13204">
    <property type="entry name" value="Apiosidase"/>
    <property type="match status" value="1"/>
</dbReference>
<evidence type="ECO:0000259" key="3">
    <source>
        <dbReference type="Pfam" id="PF13313"/>
    </source>
</evidence>
<keyword evidence="1" id="KW-0732">Signal</keyword>
<dbReference type="KEGG" id="mbr:MONBRDRAFT_26886"/>
<dbReference type="Gene3D" id="3.20.20.80">
    <property type="entry name" value="Glycosidases"/>
    <property type="match status" value="1"/>
</dbReference>
<evidence type="ECO:0000313" key="5">
    <source>
        <dbReference type="Proteomes" id="UP000001357"/>
    </source>
</evidence>
<dbReference type="Pfam" id="PF13313">
    <property type="entry name" value="DUF4082"/>
    <property type="match status" value="1"/>
</dbReference>
<protein>
    <recommendedName>
        <fullName evidence="6">DUF4038 domain-containing protein</fullName>
    </recommendedName>
</protein>
<dbReference type="PANTHER" id="PTHR37836:SF2">
    <property type="entry name" value="DUF4038 DOMAIN-CONTAINING PROTEIN"/>
    <property type="match status" value="1"/>
</dbReference>
<sequence length="718" mass="78250">MVGLLGWVCLLGLACGTSFAADSEAKQWLPYEVVLNAIGGYGNPYKDVEVNVTFVPADTARRYLVNARGEPFFWLGDTHWSGFSLAEHTRDNNDPFYNDSTSMFQEILTRRVAQGYTVWKAESFANNDEGVDCAGSASDGSVTHWHTSSTWTSLWVRECQAHINRAQTVAFPGGNAPINHGGPAWINNTFFSLPNPAFWQDIDDRVALVNQAGLLAALAVGIGRSMPTNATLADHMRLSKYFFARYAAFNTVWLTCQEYCTSTACPDCWATIAATIWSMDPYRRPNSMHNCATNPIAYHDQPWYSFVTLQLGHGSLASVDHWLAQYNATPARAIIEDEANYELLVPPYQPVTSEMTRQTAWQAVIGGSFGYTYGGQGLWWGCWNRTYVNGNCGTVGSSAYKTWNETLHFPTGVTALGHWRDFWSQLPWWQLAPDGLVAEWSVLAPRFSQKPYQKSTPDRSVVVAYLPPSPCGTYTGMLHLPVTTPAPYSVFWFNVTSGEYLRLMTNVSGSVAVPEAPSTSDWALLATTNASHIDMARTHAYGRQDSEHDSRFHAPAASWHLVANVTSLGTPRQGPATVGLNFSLDEAATAVALGRYKLPDNGDCHQLSLYGPDGRTLVAQAYVNMAAAADANGFVYAGLVSPVRLQPGVPYYLVDNNSGPDSFANDDQTRLVPSTAGSISSSVFGGPGTFQAGGGGPNSGYGPVDLVFELASSQVRAK</sequence>
<dbReference type="InterPro" id="IPR025141">
    <property type="entry name" value="DUF4082"/>
</dbReference>
<dbReference type="Proteomes" id="UP000001357">
    <property type="component" value="Unassembled WGS sequence"/>
</dbReference>
<evidence type="ECO:0000259" key="2">
    <source>
        <dbReference type="Pfam" id="PF13204"/>
    </source>
</evidence>
<evidence type="ECO:0000313" key="4">
    <source>
        <dbReference type="EMBL" id="EDQ87766.1"/>
    </source>
</evidence>
<dbReference type="RefSeq" id="XP_001747299.1">
    <property type="nucleotide sequence ID" value="XM_001747247.1"/>
</dbReference>
<organism evidence="4 5">
    <name type="scientific">Monosiga brevicollis</name>
    <name type="common">Choanoflagellate</name>
    <dbReference type="NCBI Taxonomy" id="81824"/>
    <lineage>
        <taxon>Eukaryota</taxon>
        <taxon>Choanoflagellata</taxon>
        <taxon>Craspedida</taxon>
        <taxon>Salpingoecidae</taxon>
        <taxon>Monosiga</taxon>
    </lineage>
</organism>
<name>A9V3T9_MONBE</name>
<keyword evidence="5" id="KW-1185">Reference proteome</keyword>
<dbReference type="GeneID" id="5892563"/>
<evidence type="ECO:0008006" key="6">
    <source>
        <dbReference type="Google" id="ProtNLM"/>
    </source>
</evidence>
<feature type="domain" description="DUF4082" evidence="3">
    <location>
        <begin position="572"/>
        <end position="697"/>
    </location>
</feature>
<dbReference type="AlphaFoldDB" id="A9V3T9"/>
<dbReference type="InterPro" id="IPR025277">
    <property type="entry name" value="Apiosidase-like_cat_dom"/>
</dbReference>
<feature type="signal peptide" evidence="1">
    <location>
        <begin position="1"/>
        <end position="20"/>
    </location>
</feature>
<dbReference type="PANTHER" id="PTHR37836">
    <property type="entry name" value="LMO1036 PROTEIN"/>
    <property type="match status" value="1"/>
</dbReference>
<proteinExistence type="predicted"/>
<feature type="domain" description="Apiosidase-like catalytic" evidence="2">
    <location>
        <begin position="60"/>
        <end position="430"/>
    </location>
</feature>
<evidence type="ECO:0000256" key="1">
    <source>
        <dbReference type="SAM" id="SignalP"/>
    </source>
</evidence>
<dbReference type="EMBL" id="CH991557">
    <property type="protein sequence ID" value="EDQ87766.1"/>
    <property type="molecule type" value="Genomic_DNA"/>
</dbReference>
<gene>
    <name evidence="4" type="ORF">MONBRDRAFT_26886</name>
</gene>
<accession>A9V3T9</accession>